<reference evidence="3 4" key="1">
    <citation type="journal article" date="2016" name="Int. J. Syst. Evol. Microbiol.">
        <title>Panacibacter ginsenosidivorans gen. nov., sp. nov., with ginsenoside converting activity isolated from soil of a ginseng field.</title>
        <authorList>
            <person name="Siddiqi M.Z."/>
            <person name="Muhammad Shafi S."/>
            <person name="Choi K.D."/>
            <person name="Im W.T."/>
        </authorList>
    </citation>
    <scope>NUCLEOTIDE SEQUENCE [LARGE SCALE GENOMIC DNA]</scope>
    <source>
        <strain evidence="3 4">Gsoil1550</strain>
    </source>
</reference>
<feature type="transmembrane region" description="Helical" evidence="1">
    <location>
        <begin position="56"/>
        <end position="74"/>
    </location>
</feature>
<gene>
    <name evidence="3" type="ORF">FRZ67_20900</name>
</gene>
<keyword evidence="1" id="KW-1133">Transmembrane helix</keyword>
<dbReference type="KEGG" id="pgin:FRZ67_20900"/>
<feature type="transmembrane region" description="Helical" evidence="1">
    <location>
        <begin position="25"/>
        <end position="44"/>
    </location>
</feature>
<proteinExistence type="predicted"/>
<dbReference type="Pfam" id="PF06580">
    <property type="entry name" value="His_kinase"/>
    <property type="match status" value="1"/>
</dbReference>
<keyword evidence="1" id="KW-0472">Membrane</keyword>
<organism evidence="3 4">
    <name type="scientific">Panacibacter ginsenosidivorans</name>
    <dbReference type="NCBI Taxonomy" id="1813871"/>
    <lineage>
        <taxon>Bacteria</taxon>
        <taxon>Pseudomonadati</taxon>
        <taxon>Bacteroidota</taxon>
        <taxon>Chitinophagia</taxon>
        <taxon>Chitinophagales</taxon>
        <taxon>Chitinophagaceae</taxon>
        <taxon>Panacibacter</taxon>
    </lineage>
</organism>
<dbReference type="GO" id="GO:0000155">
    <property type="term" value="F:phosphorelay sensor kinase activity"/>
    <property type="evidence" value="ECO:0007669"/>
    <property type="project" value="InterPro"/>
</dbReference>
<dbReference type="Proteomes" id="UP000321533">
    <property type="component" value="Chromosome"/>
</dbReference>
<keyword evidence="1" id="KW-0812">Transmembrane</keyword>
<dbReference type="EMBL" id="CP042435">
    <property type="protein sequence ID" value="QEC69640.1"/>
    <property type="molecule type" value="Genomic_DNA"/>
</dbReference>
<dbReference type="GO" id="GO:0016020">
    <property type="term" value="C:membrane"/>
    <property type="evidence" value="ECO:0007669"/>
    <property type="project" value="InterPro"/>
</dbReference>
<evidence type="ECO:0000313" key="4">
    <source>
        <dbReference type="Proteomes" id="UP000321533"/>
    </source>
</evidence>
<keyword evidence="4" id="KW-1185">Reference proteome</keyword>
<dbReference type="InterPro" id="IPR010559">
    <property type="entry name" value="Sig_transdc_His_kin_internal"/>
</dbReference>
<evidence type="ECO:0000256" key="1">
    <source>
        <dbReference type="SAM" id="Phobius"/>
    </source>
</evidence>
<dbReference type="PANTHER" id="PTHR34220:SF7">
    <property type="entry name" value="SENSOR HISTIDINE KINASE YPDA"/>
    <property type="match status" value="1"/>
</dbReference>
<feature type="domain" description="Signal transduction histidine kinase internal region" evidence="2">
    <location>
        <begin position="141"/>
        <end position="217"/>
    </location>
</feature>
<feature type="transmembrane region" description="Helical" evidence="1">
    <location>
        <begin position="99"/>
        <end position="120"/>
    </location>
</feature>
<dbReference type="OrthoDB" id="9792992at2"/>
<evidence type="ECO:0000313" key="3">
    <source>
        <dbReference type="EMBL" id="QEC69640.1"/>
    </source>
</evidence>
<sequence>MYRFYVGDIKFLSVTDTYLIRLKNILLFLPVSLFYAYLGLYFLLPRYILTEKYFKLVGTVLLISVGFIVLSYWISTHLDIKLGFDLPLERAEIIRQVDFIYTNGFVLPFVVSGFAVGIKMSKNFYLQQKRNEELAKQKIDAEVQLLKSQVHPRFLFHSLNSIYNDMLDGARQSPEMLLKLSELLSYILYESNKAVPLDKELLLLKNYIDLEKAGWGQNLTVNIKDDINSIEQSIDPLLLLPMAEYIFIHADKNKRQPMHLTLNAQVKQQVFYFIIEGESTFEKTFLKEDVQLLQVQKRLKAQYPNGYEFNLSSTENKIIISLSLQLKNEHLN</sequence>
<accession>A0A5B8VDZ3</accession>
<dbReference type="AlphaFoldDB" id="A0A5B8VDZ3"/>
<protein>
    <recommendedName>
        <fullName evidence="2">Signal transduction histidine kinase internal region domain-containing protein</fullName>
    </recommendedName>
</protein>
<dbReference type="PANTHER" id="PTHR34220">
    <property type="entry name" value="SENSOR HISTIDINE KINASE YPDA"/>
    <property type="match status" value="1"/>
</dbReference>
<name>A0A5B8VDZ3_9BACT</name>
<dbReference type="RefSeq" id="WP_147192516.1">
    <property type="nucleotide sequence ID" value="NZ_CP042435.1"/>
</dbReference>
<dbReference type="InterPro" id="IPR050640">
    <property type="entry name" value="Bact_2-comp_sensor_kinase"/>
</dbReference>
<evidence type="ECO:0000259" key="2">
    <source>
        <dbReference type="Pfam" id="PF06580"/>
    </source>
</evidence>